<comment type="similarity">
    <text evidence="1">Belongs to the RNase PH family.</text>
</comment>
<gene>
    <name evidence="8" type="ORF">METZ01_LOCUS74335</name>
</gene>
<dbReference type="GO" id="GO:0008033">
    <property type="term" value="P:tRNA processing"/>
    <property type="evidence" value="ECO:0007669"/>
    <property type="project" value="UniProtKB-KW"/>
</dbReference>
<feature type="domain" description="Exoribonuclease phosphorolytic" evidence="7">
    <location>
        <begin position="163"/>
        <end position="226"/>
    </location>
</feature>
<dbReference type="InterPro" id="IPR018336">
    <property type="entry name" value="RNase_PH_CS"/>
</dbReference>
<reference evidence="8" key="1">
    <citation type="submission" date="2018-05" db="EMBL/GenBank/DDBJ databases">
        <authorList>
            <person name="Lanie J.A."/>
            <person name="Ng W.-L."/>
            <person name="Kazmierczak K.M."/>
            <person name="Andrzejewski T.M."/>
            <person name="Davidsen T.M."/>
            <person name="Wayne K.J."/>
            <person name="Tettelin H."/>
            <person name="Glass J.I."/>
            <person name="Rusch D."/>
            <person name="Podicherti R."/>
            <person name="Tsui H.-C.T."/>
            <person name="Winkler M.E."/>
        </authorList>
    </citation>
    <scope>NUCLEOTIDE SEQUENCE</scope>
</reference>
<feature type="domain" description="Exoribonuclease phosphorolytic" evidence="6">
    <location>
        <begin position="14"/>
        <end position="144"/>
    </location>
</feature>
<evidence type="ECO:0000259" key="6">
    <source>
        <dbReference type="Pfam" id="PF01138"/>
    </source>
</evidence>
<dbReference type="InterPro" id="IPR020568">
    <property type="entry name" value="Ribosomal_Su5_D2-typ_SF"/>
</dbReference>
<evidence type="ECO:0000259" key="7">
    <source>
        <dbReference type="Pfam" id="PF03725"/>
    </source>
</evidence>
<dbReference type="SUPFAM" id="SSF54211">
    <property type="entry name" value="Ribosomal protein S5 domain 2-like"/>
    <property type="match status" value="1"/>
</dbReference>
<sequence>MTIPTREDTRRPDELRPTQLRPNYLLHAEGSVLIEVGRTRVICSASVEDRVPPFLRNSGKGWITAEYSMLPRATTTRSTRESTKGKVGGRTHEIQRLIGRSLRAVSKLEALGERTVWIDCDVIQADGGTRTAAITGGFVALVLAVQGMRERGQITSMPVLDHVAATSVGVVAGVPMLDLAYSEDSVAEVDMNIIKTGDGRFIEVQGTAEGAPFERDTLNQLLSLADEGIRQLIEQQREIVGAYLTKA</sequence>
<evidence type="ECO:0000313" key="8">
    <source>
        <dbReference type="EMBL" id="SVA21481.1"/>
    </source>
</evidence>
<name>A0A381U168_9ZZZZ</name>
<organism evidence="8">
    <name type="scientific">marine metagenome</name>
    <dbReference type="NCBI Taxonomy" id="408172"/>
    <lineage>
        <taxon>unclassified sequences</taxon>
        <taxon>metagenomes</taxon>
        <taxon>ecological metagenomes</taxon>
    </lineage>
</organism>
<keyword evidence="3" id="KW-0820">tRNA-binding</keyword>
<dbReference type="PROSITE" id="PS01277">
    <property type="entry name" value="RIBONUCLEASE_PH"/>
    <property type="match status" value="1"/>
</dbReference>
<dbReference type="HAMAP" id="MF_00564">
    <property type="entry name" value="RNase_PH"/>
    <property type="match status" value="1"/>
</dbReference>
<protein>
    <submittedName>
        <fullName evidence="8">Uncharacterized protein</fullName>
    </submittedName>
</protein>
<dbReference type="SUPFAM" id="SSF55666">
    <property type="entry name" value="Ribonuclease PH domain 2-like"/>
    <property type="match status" value="1"/>
</dbReference>
<dbReference type="GO" id="GO:0009022">
    <property type="term" value="F:tRNA nucleotidyltransferase activity"/>
    <property type="evidence" value="ECO:0007669"/>
    <property type="project" value="InterPro"/>
</dbReference>
<dbReference type="FunFam" id="3.30.230.70:FF:000003">
    <property type="entry name" value="Ribonuclease PH"/>
    <property type="match status" value="1"/>
</dbReference>
<dbReference type="InterPro" id="IPR050080">
    <property type="entry name" value="RNase_PH"/>
</dbReference>
<proteinExistence type="inferred from homology"/>
<evidence type="ECO:0000256" key="5">
    <source>
        <dbReference type="ARBA" id="ARBA00022884"/>
    </source>
</evidence>
<dbReference type="EMBL" id="UINC01005462">
    <property type="protein sequence ID" value="SVA21481.1"/>
    <property type="molecule type" value="Genomic_DNA"/>
</dbReference>
<dbReference type="InterPro" id="IPR002381">
    <property type="entry name" value="RNase_PH_bac-type"/>
</dbReference>
<evidence type="ECO:0000256" key="3">
    <source>
        <dbReference type="ARBA" id="ARBA00022555"/>
    </source>
</evidence>
<dbReference type="NCBIfam" id="TIGR01966">
    <property type="entry name" value="RNasePH"/>
    <property type="match status" value="1"/>
</dbReference>
<evidence type="ECO:0000256" key="1">
    <source>
        <dbReference type="ARBA" id="ARBA00006678"/>
    </source>
</evidence>
<keyword evidence="2" id="KW-0698">rRNA processing</keyword>
<accession>A0A381U168</accession>
<dbReference type="GO" id="GO:0000049">
    <property type="term" value="F:tRNA binding"/>
    <property type="evidence" value="ECO:0007669"/>
    <property type="project" value="UniProtKB-KW"/>
</dbReference>
<dbReference type="CDD" id="cd11362">
    <property type="entry name" value="RNase_PH_bact"/>
    <property type="match status" value="1"/>
</dbReference>
<dbReference type="PANTHER" id="PTHR11953">
    <property type="entry name" value="EXOSOME COMPLEX COMPONENT"/>
    <property type="match status" value="1"/>
</dbReference>
<keyword evidence="5" id="KW-0694">RNA-binding</keyword>
<evidence type="ECO:0000256" key="2">
    <source>
        <dbReference type="ARBA" id="ARBA00022552"/>
    </source>
</evidence>
<dbReference type="InterPro" id="IPR027408">
    <property type="entry name" value="PNPase/RNase_PH_dom_sf"/>
</dbReference>
<dbReference type="InterPro" id="IPR015847">
    <property type="entry name" value="ExoRNase_PH_dom2"/>
</dbReference>
<dbReference type="Pfam" id="PF03725">
    <property type="entry name" value="RNase_PH_C"/>
    <property type="match status" value="1"/>
</dbReference>
<keyword evidence="4" id="KW-0819">tRNA processing</keyword>
<dbReference type="AlphaFoldDB" id="A0A381U168"/>
<dbReference type="PANTHER" id="PTHR11953:SF0">
    <property type="entry name" value="EXOSOME COMPLEX COMPONENT RRP41"/>
    <property type="match status" value="1"/>
</dbReference>
<dbReference type="Pfam" id="PF01138">
    <property type="entry name" value="RNase_PH"/>
    <property type="match status" value="1"/>
</dbReference>
<dbReference type="InterPro" id="IPR001247">
    <property type="entry name" value="ExoRNase_PH_dom1"/>
</dbReference>
<dbReference type="InterPro" id="IPR036345">
    <property type="entry name" value="ExoRNase_PH_dom2_sf"/>
</dbReference>
<evidence type="ECO:0000256" key="4">
    <source>
        <dbReference type="ARBA" id="ARBA00022694"/>
    </source>
</evidence>
<dbReference type="Gene3D" id="3.30.230.70">
    <property type="entry name" value="GHMP Kinase, N-terminal domain"/>
    <property type="match status" value="1"/>
</dbReference>
<dbReference type="GO" id="GO:0006364">
    <property type="term" value="P:rRNA processing"/>
    <property type="evidence" value="ECO:0007669"/>
    <property type="project" value="UniProtKB-KW"/>
</dbReference>
<dbReference type="GO" id="GO:0016075">
    <property type="term" value="P:rRNA catabolic process"/>
    <property type="evidence" value="ECO:0007669"/>
    <property type="project" value="TreeGrafter"/>
</dbReference>